<feature type="region of interest" description="Disordered" evidence="1">
    <location>
        <begin position="1"/>
        <end position="40"/>
    </location>
</feature>
<feature type="compositionally biased region" description="Basic and acidic residues" evidence="1">
    <location>
        <begin position="430"/>
        <end position="440"/>
    </location>
</feature>
<evidence type="ECO:0000313" key="3">
    <source>
        <dbReference type="EMBL" id="KAF3493847.1"/>
    </source>
</evidence>
<feature type="compositionally biased region" description="Polar residues" evidence="1">
    <location>
        <begin position="482"/>
        <end position="491"/>
    </location>
</feature>
<reference evidence="3 4" key="1">
    <citation type="journal article" date="2020" name="BMC Genomics">
        <title>Intraspecific diversification of the crop wild relative Brassica cretica Lam. using demographic model selection.</title>
        <authorList>
            <person name="Kioukis A."/>
            <person name="Michalopoulou V.A."/>
            <person name="Briers L."/>
            <person name="Pirintsos S."/>
            <person name="Studholme D.J."/>
            <person name="Pavlidis P."/>
            <person name="Sarris P.F."/>
        </authorList>
    </citation>
    <scope>NUCLEOTIDE SEQUENCE [LARGE SCALE GENOMIC DNA]</scope>
    <source>
        <strain evidence="4">cv. PFS-1207/04</strain>
    </source>
</reference>
<keyword evidence="4" id="KW-1185">Reference proteome</keyword>
<accession>A0ABQ7A841</accession>
<feature type="compositionally biased region" description="Pro residues" evidence="1">
    <location>
        <begin position="419"/>
        <end position="429"/>
    </location>
</feature>
<feature type="compositionally biased region" description="Low complexity" evidence="1">
    <location>
        <begin position="460"/>
        <end position="471"/>
    </location>
</feature>
<dbReference type="Proteomes" id="UP000266723">
    <property type="component" value="Unassembled WGS sequence"/>
</dbReference>
<feature type="compositionally biased region" description="Basic and acidic residues" evidence="1">
    <location>
        <begin position="31"/>
        <end position="40"/>
    </location>
</feature>
<dbReference type="EMBL" id="QGKV02002055">
    <property type="protein sequence ID" value="KAF3493847.1"/>
    <property type="molecule type" value="Genomic_DNA"/>
</dbReference>
<feature type="compositionally biased region" description="Basic residues" evidence="1">
    <location>
        <begin position="340"/>
        <end position="360"/>
    </location>
</feature>
<dbReference type="Pfam" id="PF03078">
    <property type="entry name" value="ATHILA"/>
    <property type="match status" value="1"/>
</dbReference>
<feature type="compositionally biased region" description="Basic residues" evidence="1">
    <location>
        <begin position="448"/>
        <end position="459"/>
    </location>
</feature>
<protein>
    <recommendedName>
        <fullName evidence="2">Arabidopsis retrotransposon Orf1 C-terminal domain-containing protein</fullName>
    </recommendedName>
</protein>
<comment type="caution">
    <text evidence="3">The sequence shown here is derived from an EMBL/GenBank/DDBJ whole genome shotgun (WGS) entry which is preliminary data.</text>
</comment>
<feature type="region of interest" description="Disordered" evidence="1">
    <location>
        <begin position="340"/>
        <end position="368"/>
    </location>
</feature>
<evidence type="ECO:0000313" key="4">
    <source>
        <dbReference type="Proteomes" id="UP000266723"/>
    </source>
</evidence>
<evidence type="ECO:0000256" key="1">
    <source>
        <dbReference type="SAM" id="MobiDB-lite"/>
    </source>
</evidence>
<dbReference type="InterPro" id="IPR004312">
    <property type="entry name" value="ATHILA_Orf1_C"/>
</dbReference>
<organism evidence="3 4">
    <name type="scientific">Brassica cretica</name>
    <name type="common">Mustard</name>
    <dbReference type="NCBI Taxonomy" id="69181"/>
    <lineage>
        <taxon>Eukaryota</taxon>
        <taxon>Viridiplantae</taxon>
        <taxon>Streptophyta</taxon>
        <taxon>Embryophyta</taxon>
        <taxon>Tracheophyta</taxon>
        <taxon>Spermatophyta</taxon>
        <taxon>Magnoliopsida</taxon>
        <taxon>eudicotyledons</taxon>
        <taxon>Gunneridae</taxon>
        <taxon>Pentapetalae</taxon>
        <taxon>rosids</taxon>
        <taxon>malvids</taxon>
        <taxon>Brassicales</taxon>
        <taxon>Brassicaceae</taxon>
        <taxon>Brassiceae</taxon>
        <taxon>Brassica</taxon>
    </lineage>
</organism>
<feature type="region of interest" description="Disordered" evidence="1">
    <location>
        <begin position="392"/>
        <end position="491"/>
    </location>
</feature>
<feature type="domain" description="Arabidopsis retrotransposon Orf1 C-terminal" evidence="2">
    <location>
        <begin position="81"/>
        <end position="254"/>
    </location>
</feature>
<evidence type="ECO:0000259" key="2">
    <source>
        <dbReference type="Pfam" id="PF03078"/>
    </source>
</evidence>
<gene>
    <name evidence="3" type="ORF">DY000_02052739</name>
</gene>
<sequence>MYERRTKKRFDVGGSSAAPPPPPVRDQYPWPREHEDEPIPPFDHFDDTHKAAKSVACRNRPIVDTRDDYDSIFFNEWLKVSIEPTRFVDPDVIRALGIKSGLKDLFVELGMGNLATNPQVLYPELVRQFMATVNIYYANERAKRANEGVLTFFIRYRVPLSTLCTIYRFDTECQHAVVPEFPGISKIWEHITTGYFESAKSLHTDICHPTLRYFMKVLANTLFCKMVPNNVRVQELTLAYYAVWSLVHMEDTKEPADDVWPNIGAVFAEYLIKLRMKPFQSKGRKKETPVEILDHQLKAVQGMSTVFVRVCCERDGIQEETPETEQIYYSEFCCDDIGQTRHRSHSKPRTRQAHHCRSQPKKPPENRHAVKLSFVRLVIVNICLTVENREYARPPPCSSRRDEAVATDHTSIGARTKPLEPPEVLPPPVREPHTQSDHHLATVGPPPCRHRTVTSRHRTATSPPLATASPPSDHRLAAAGDSLTSQAGLVR</sequence>
<name>A0ABQ7A841_BRACR</name>
<proteinExistence type="predicted"/>